<dbReference type="SUPFAM" id="SSF48403">
    <property type="entry name" value="Ankyrin repeat"/>
    <property type="match status" value="4"/>
</dbReference>
<dbReference type="RefSeq" id="XP_024348748.1">
    <property type="nucleotide sequence ID" value="XM_024496812.1"/>
</dbReference>
<reference evidence="5 6" key="1">
    <citation type="journal article" date="2013" name="Nat. Genet.">
        <title>The genome of the hydatid tapeworm Echinococcus granulosus.</title>
        <authorList>
            <person name="Zheng H."/>
            <person name="Zhang W."/>
            <person name="Zhang L."/>
            <person name="Zhang Z."/>
            <person name="Li J."/>
            <person name="Lu G."/>
            <person name="Zhu Y."/>
            <person name="Wang Y."/>
            <person name="Huang Y."/>
            <person name="Liu J."/>
            <person name="Kang H."/>
            <person name="Chen J."/>
            <person name="Wang L."/>
            <person name="Chen A."/>
            <person name="Yu S."/>
            <person name="Gao Z."/>
            <person name="Jin L."/>
            <person name="Gu W."/>
            <person name="Wang Z."/>
            <person name="Zhao L."/>
            <person name="Shi B."/>
            <person name="Wen H."/>
            <person name="Lin R."/>
            <person name="Jones M.K."/>
            <person name="Brejova B."/>
            <person name="Vinar T."/>
            <person name="Zhao G."/>
            <person name="McManus D.P."/>
            <person name="Chen Z."/>
            <person name="Zhou Y."/>
            <person name="Wang S."/>
        </authorList>
    </citation>
    <scope>NUCLEOTIDE SEQUENCE [LARGE SCALE GENOMIC DNA]</scope>
</reference>
<comment type="caution">
    <text evidence="5">The sequence shown here is derived from an EMBL/GenBank/DDBJ whole genome shotgun (WGS) entry which is preliminary data.</text>
</comment>
<feature type="compositionally biased region" description="Basic and acidic residues" evidence="4">
    <location>
        <begin position="930"/>
        <end position="942"/>
    </location>
</feature>
<evidence type="ECO:0000256" key="4">
    <source>
        <dbReference type="SAM" id="MobiDB-lite"/>
    </source>
</evidence>
<organism evidence="5 6">
    <name type="scientific">Echinococcus granulosus</name>
    <name type="common">Hydatid tapeworm</name>
    <dbReference type="NCBI Taxonomy" id="6210"/>
    <lineage>
        <taxon>Eukaryota</taxon>
        <taxon>Metazoa</taxon>
        <taxon>Spiralia</taxon>
        <taxon>Lophotrochozoa</taxon>
        <taxon>Platyhelminthes</taxon>
        <taxon>Cestoda</taxon>
        <taxon>Eucestoda</taxon>
        <taxon>Cyclophyllidea</taxon>
        <taxon>Taeniidae</taxon>
        <taxon>Echinococcus</taxon>
        <taxon>Echinococcus granulosus group</taxon>
    </lineage>
</organism>
<keyword evidence="2 3" id="KW-0040">ANK repeat</keyword>
<gene>
    <name evidence="5" type="ORF">EGR_07563</name>
</gene>
<dbReference type="STRING" id="6210.W6UHJ2"/>
<feature type="repeat" description="ANK" evidence="3">
    <location>
        <begin position="503"/>
        <end position="535"/>
    </location>
</feature>
<dbReference type="InterPro" id="IPR036770">
    <property type="entry name" value="Ankyrin_rpt-contain_sf"/>
</dbReference>
<dbReference type="KEGG" id="egl:EGR_07563"/>
<feature type="region of interest" description="Disordered" evidence="4">
    <location>
        <begin position="908"/>
        <end position="942"/>
    </location>
</feature>
<dbReference type="Gene3D" id="1.25.40.20">
    <property type="entry name" value="Ankyrin repeat-containing domain"/>
    <property type="match status" value="9"/>
</dbReference>
<dbReference type="Proteomes" id="UP000019149">
    <property type="component" value="Unassembled WGS sequence"/>
</dbReference>
<feature type="region of interest" description="Disordered" evidence="4">
    <location>
        <begin position="755"/>
        <end position="808"/>
    </location>
</feature>
<feature type="compositionally biased region" description="Basic and acidic residues" evidence="4">
    <location>
        <begin position="908"/>
        <end position="923"/>
    </location>
</feature>
<feature type="repeat" description="ANK" evidence="3">
    <location>
        <begin position="229"/>
        <end position="261"/>
    </location>
</feature>
<feature type="repeat" description="ANK" evidence="3">
    <location>
        <begin position="335"/>
        <end position="367"/>
    </location>
</feature>
<dbReference type="InterPro" id="IPR051165">
    <property type="entry name" value="Multifunctional_ANK_Repeat"/>
</dbReference>
<dbReference type="CTD" id="36343278"/>
<evidence type="ECO:0000256" key="1">
    <source>
        <dbReference type="ARBA" id="ARBA00022737"/>
    </source>
</evidence>
<dbReference type="Pfam" id="PF00023">
    <property type="entry name" value="Ank"/>
    <property type="match status" value="2"/>
</dbReference>
<dbReference type="OrthoDB" id="7464126at2759"/>
<name>W6UHJ2_ECHGR</name>
<dbReference type="PANTHER" id="PTHR24123">
    <property type="entry name" value="ANKYRIN REPEAT-CONTAINING"/>
    <property type="match status" value="1"/>
</dbReference>
<evidence type="ECO:0000313" key="5">
    <source>
        <dbReference type="EMBL" id="EUB57552.1"/>
    </source>
</evidence>
<feature type="repeat" description="ANK" evidence="3">
    <location>
        <begin position="1219"/>
        <end position="1251"/>
    </location>
</feature>
<feature type="repeat" description="ANK" evidence="3">
    <location>
        <begin position="1412"/>
        <end position="1444"/>
    </location>
</feature>
<feature type="repeat" description="ANK" evidence="3">
    <location>
        <begin position="368"/>
        <end position="400"/>
    </location>
</feature>
<protein>
    <submittedName>
        <fullName evidence="5">Serine/threonine-protein phosphatase 6 regulatory ankyrin repeat subunit B</fullName>
    </submittedName>
</protein>
<dbReference type="SMART" id="SM00248">
    <property type="entry name" value="ANK"/>
    <property type="match status" value="27"/>
</dbReference>
<evidence type="ECO:0000256" key="2">
    <source>
        <dbReference type="ARBA" id="ARBA00023043"/>
    </source>
</evidence>
<feature type="repeat" description="ANK" evidence="3">
    <location>
        <begin position="196"/>
        <end position="228"/>
    </location>
</feature>
<keyword evidence="1" id="KW-0677">Repeat</keyword>
<dbReference type="EMBL" id="APAU02000081">
    <property type="protein sequence ID" value="EUB57552.1"/>
    <property type="molecule type" value="Genomic_DNA"/>
</dbReference>
<dbReference type="Pfam" id="PF12796">
    <property type="entry name" value="Ank_2"/>
    <property type="match status" value="6"/>
</dbReference>
<dbReference type="PROSITE" id="PS50088">
    <property type="entry name" value="ANK_REPEAT"/>
    <property type="match status" value="11"/>
</dbReference>
<accession>W6UHJ2</accession>
<dbReference type="OMA" id="AMDGHTD"/>
<sequence>MLIRPTSLVLHAITHSPALREISRETPESHEYVDSIKWGTVHMELAVSSFIHVIEKTLESLLPRDDESAVLTKREDFGYKRGEVFSARDSLSAEDLKIYSKKGENGFSSIPLLPPPEELLSSFGFGSVAPLGLGGGGLFPGGGADVGGLPCASWIPALMDFLFQNVPQIIQAIFFDDKSILECTPNVDDINYKDTQLRTPLHAAAHAGDVDFVEFLLTNNARVNVKDIKWYTPLHHACASDAPSVVQLLLDNGADRNMREKGWLTPLHVAAYNGSLECARLLLFYNTEDGECGTNVNASDRGGHAPLHHAVYGGHLDMVRLLLTNGASVNAFDKNDRRAMHWAAACDLPSIMELLCEFGAEVNCRDKFLYTPLHVAAALGHVNVAKQLMDRGAELDAVTARGNSVLHTACLNGSRENVKAILERLAMSQDAEVLIRKALTECNSDGYTALHLSVISPGGAGCLEELISFCIQFDEQRLASPSTSTAPPSPTLLLNPEIAGGYNSWTPLHLAAVYGRNKQAETLLQMEVNRQPLDRHGNTPLHLAAGRGHELVLTTLLDAGAPWNALGNGGATPLHCAAASGYSSCLSRLLEVATKYWDEVEMAVEEFAEVEEGYPLYTRPMRALKDDMGRNLVHAAALGGSIECLRSVLFAGGGPFEVDRFGRTALHFAILSVALARRYTTDEPPIRVPIKCSSTSEVVRVLLKLGIDPDTPDVDGCTALHLASAFDIEGHLVKLLLRYGADRYAVFARRPKPQLISRPNSQDSLRSASRPVSRRSSTASSNLGSSNSLSNILEGDPSPYDPVTPHTPDVEQGKVAYYPLHLAAAMGNSVALELLLQGMSKAKLCRLILDSAKMTKYSPDGEEGKKKDAPNSSSWYFYSPLFLAAYRGRGDCVEMLLNACAEPFAKPMEKERDEGRDDSNGPKEEEEDEDFHHHPLLSEKRPCGRLTDPLGRTLLHYAAHAGHLETCQVLVMHHLSQADPTIKDGLNGWTAVHHAAARGHCSVLQFLLRWHALKMDPSLDLINVRDENGRTPLMLAAQYQRLTAIHFLTTFQTRPSKNVEVNGRNVDAHIIHRVNLSDKLGRTALHRTAVNGQTEGMKILLEVLMCQSRIEGETEVRCAGRMFVVLDGCCAAACGPGLWAGVVDREHWVWRLSGNFLHQYSAGASLTAADVYGRQALHLAACSGQLHTLSYICDALQAKSTTSSAAKAEAEVIAPLDARGFTPLHLAVYRNRVHCVRNLLRFKAYQSLFGNTYTPLHCAAAWGDATCLVDLLKVYPPSDLKTQDVRDSTPLHIAAMANKTNPIRTILDFIMDAALRNNNEINFSLKDALNAHDVRGCTPLMAAARAGAARAFSYLIEVHLNVDDDFKTTLFDTDHEGYNILHQALCAPTEKTALSIIYRPPCQALLDQATPDGLTPLHLATRADFKNVVTELIKRGANAFRTDSSGKLPIHAVAKTDQSLKCLRALLFEMMPQLKEIETDPVFSVPRTFPDNPMADSIRSSDPEFY</sequence>
<dbReference type="GeneID" id="36343278"/>
<dbReference type="PANTHER" id="PTHR24123:SF33">
    <property type="entry name" value="PROTEIN HOS4"/>
    <property type="match status" value="1"/>
</dbReference>
<dbReference type="InterPro" id="IPR002110">
    <property type="entry name" value="Ankyrin_rpt"/>
</dbReference>
<feature type="compositionally biased region" description="Low complexity" evidence="4">
    <location>
        <begin position="764"/>
        <end position="791"/>
    </location>
</feature>
<keyword evidence="6" id="KW-1185">Reference proteome</keyword>
<evidence type="ECO:0000313" key="6">
    <source>
        <dbReference type="Proteomes" id="UP000019149"/>
    </source>
</evidence>
<dbReference type="PRINTS" id="PR01415">
    <property type="entry name" value="ANKYRIN"/>
</dbReference>
<feature type="repeat" description="ANK" evidence="3">
    <location>
        <begin position="536"/>
        <end position="568"/>
    </location>
</feature>
<feature type="repeat" description="ANK" evidence="3">
    <location>
        <begin position="987"/>
        <end position="1009"/>
    </location>
</feature>
<evidence type="ECO:0000256" key="3">
    <source>
        <dbReference type="PROSITE-ProRule" id="PRU00023"/>
    </source>
</evidence>
<dbReference type="PROSITE" id="PS50297">
    <property type="entry name" value="ANK_REP_REGION"/>
    <property type="match status" value="9"/>
</dbReference>
<feature type="repeat" description="ANK" evidence="3">
    <location>
        <begin position="715"/>
        <end position="742"/>
    </location>
</feature>
<proteinExistence type="predicted"/>
<feature type="repeat" description="ANK" evidence="3">
    <location>
        <begin position="302"/>
        <end position="334"/>
    </location>
</feature>